<reference evidence="1 2" key="1">
    <citation type="submission" date="2014-03" db="EMBL/GenBank/DDBJ databases">
        <title>Complete genome sequence of Pseudomonas stutzeri 19SMN4.</title>
        <authorList>
            <person name="Brunet-Galmes I."/>
            <person name="Nogales B."/>
            <person name="Busquets A."/>
            <person name="Pena A."/>
            <person name="Gomila M."/>
            <person name="Garcia-Valdes E."/>
            <person name="Lalucat J."/>
            <person name="Bennasar A."/>
            <person name="Bosch R."/>
        </authorList>
    </citation>
    <scope>NUCLEOTIDE SEQUENCE [LARGE SCALE GENOMIC DNA]</scope>
    <source>
        <strain evidence="1 2">19SMN4</strain>
    </source>
</reference>
<evidence type="ECO:0000313" key="2">
    <source>
        <dbReference type="Proteomes" id="UP000025238"/>
    </source>
</evidence>
<dbReference type="PATRIC" id="fig|316.97.peg.1428"/>
<dbReference type="AlphaFoldDB" id="A0A023WQI6"/>
<gene>
    <name evidence="1" type="ORF">UIB01_07090</name>
</gene>
<name>A0A023WQI6_STUST</name>
<accession>A0A023WQI6</accession>
<proteinExistence type="predicted"/>
<dbReference type="EMBL" id="CP007509">
    <property type="protein sequence ID" value="AHY42256.1"/>
    <property type="molecule type" value="Genomic_DNA"/>
</dbReference>
<sequence>MGRECKRAGTVEILTDVDLVELFSVYRRRFKCYGWNEDKQKSKFHLCHISPAQGKDTVGLLHHQNLFIGGSLANQVHGATAVEGAGLCIKRSSLKNKWLVDEKATDKAVLSKVKSFLGKKLVEYAKTHPIRKSQRFGLAKKIKTEFPKCEVPLAELERMGMTALRKLYASLQEQELYTLSLTPRRTLCVYVEELVRFAEQCSDPTKSSDYAFTAAAVRCVALWVMNQRGEEGFGAIGGEAYGCWFNPVRLKPGQDGSNLRDFAAFTAFSVLQGAKPDRKLISNTLRKYLELVSLDHHDSRNDHGDDWLVHASWVVEDIELFIQQTEKNKDALNTVGLIDGEFLYWWLESRKEALQIASFYEERELTECRSEFDYPDDYFQVEDDYVPSPPVEPWYDPELVPF</sequence>
<evidence type="ECO:0000313" key="1">
    <source>
        <dbReference type="EMBL" id="AHY42256.1"/>
    </source>
</evidence>
<protein>
    <submittedName>
        <fullName evidence="1">Uncharacterized protein</fullName>
    </submittedName>
</protein>
<organism evidence="1 2">
    <name type="scientific">Stutzerimonas stutzeri</name>
    <name type="common">Pseudomonas stutzeri</name>
    <dbReference type="NCBI Taxonomy" id="316"/>
    <lineage>
        <taxon>Bacteria</taxon>
        <taxon>Pseudomonadati</taxon>
        <taxon>Pseudomonadota</taxon>
        <taxon>Gammaproteobacteria</taxon>
        <taxon>Pseudomonadales</taxon>
        <taxon>Pseudomonadaceae</taxon>
        <taxon>Stutzerimonas</taxon>
    </lineage>
</organism>
<dbReference type="Proteomes" id="UP000025238">
    <property type="component" value="Chromosome"/>
</dbReference>
<dbReference type="KEGG" id="pstu:UIB01_07090"/>